<evidence type="ECO:0008006" key="3">
    <source>
        <dbReference type="Google" id="ProtNLM"/>
    </source>
</evidence>
<comment type="caution">
    <text evidence="1">The sequence shown here is derived from an EMBL/GenBank/DDBJ whole genome shotgun (WGS) entry which is preliminary data.</text>
</comment>
<dbReference type="Gene3D" id="1.25.40.10">
    <property type="entry name" value="Tetratricopeptide repeat domain"/>
    <property type="match status" value="1"/>
</dbReference>
<dbReference type="SUPFAM" id="SSF48452">
    <property type="entry name" value="TPR-like"/>
    <property type="match status" value="1"/>
</dbReference>
<dbReference type="OrthoDB" id="56388at2"/>
<proteinExistence type="predicted"/>
<name>A0A3M2L5I3_9NOCA</name>
<dbReference type="RefSeq" id="WP_122188246.1">
    <property type="nucleotide sequence ID" value="NZ_RFFH01000004.1"/>
</dbReference>
<dbReference type="Proteomes" id="UP000279275">
    <property type="component" value="Unassembled WGS sequence"/>
</dbReference>
<organism evidence="1 2">
    <name type="scientific">Nocardia stercoris</name>
    <dbReference type="NCBI Taxonomy" id="2483361"/>
    <lineage>
        <taxon>Bacteria</taxon>
        <taxon>Bacillati</taxon>
        <taxon>Actinomycetota</taxon>
        <taxon>Actinomycetes</taxon>
        <taxon>Mycobacteriales</taxon>
        <taxon>Nocardiaceae</taxon>
        <taxon>Nocardia</taxon>
    </lineage>
</organism>
<reference evidence="1 2" key="1">
    <citation type="submission" date="2018-10" db="EMBL/GenBank/DDBJ databases">
        <title>Isolation from cow dung.</title>
        <authorList>
            <person name="Ling L."/>
        </authorList>
    </citation>
    <scope>NUCLEOTIDE SEQUENCE [LARGE SCALE GENOMIC DNA]</scope>
    <source>
        <strain evidence="1 2">NEAU-LL90</strain>
    </source>
</reference>
<accession>A0A3M2L5I3</accession>
<dbReference type="AlphaFoldDB" id="A0A3M2L5I3"/>
<sequence length="197" mass="20702">MHHNARADPGGHTGVAGIVEQAVAVLRTDPARAELLLRQALSRGAGLPATDLARLSSLVVTAVAARGGPDRELADAALAAALRWEAISPPDAAHHRALAARILHRQGQHAAAADLFATVLPARDLPYRPPEIALLHEQYGWSLRALGRYTDAAGQFEAGAGLVADGAEYRELHADLSADARTARLFTTGGPSTMNPR</sequence>
<evidence type="ECO:0000313" key="1">
    <source>
        <dbReference type="EMBL" id="RMI32861.1"/>
    </source>
</evidence>
<dbReference type="InterPro" id="IPR011990">
    <property type="entry name" value="TPR-like_helical_dom_sf"/>
</dbReference>
<dbReference type="EMBL" id="RFFH01000004">
    <property type="protein sequence ID" value="RMI32861.1"/>
    <property type="molecule type" value="Genomic_DNA"/>
</dbReference>
<protein>
    <recommendedName>
        <fullName evidence="3">Tetratricopeptide repeat protein</fullName>
    </recommendedName>
</protein>
<keyword evidence="2" id="KW-1185">Reference proteome</keyword>
<evidence type="ECO:0000313" key="2">
    <source>
        <dbReference type="Proteomes" id="UP000279275"/>
    </source>
</evidence>
<gene>
    <name evidence="1" type="ORF">EBN03_13145</name>
</gene>